<accession>A0A9J6EVF3</accession>
<sequence>MDGSQNVYLAGLPIVKAQDSAAEQILDCHMKLADWNEALKWVEDSRHAPVNGCINKPSARMSSIAQHIRSLLSTDSVESPSCPRDMWDAEQQLLLAQHRATMPACCRDINASEESATALLQLSTIQWPPQVDPALLALVRRVPPVIGEPLSPAQHDCSAISEALTWSHAEPIEGFLLAGARLARKQHNLRLAERWLLREAGSDEEGSSLITLADDGAPLAILREAAKLLHARGELVEGARIMARVAWTHATSFEDSELVAR</sequence>
<comment type="caution">
    <text evidence="1">The sequence shown here is derived from an EMBL/GenBank/DDBJ whole genome shotgun (WGS) entry which is preliminary data.</text>
</comment>
<dbReference type="VEuPathDB" id="VectorBase:LOC119179444"/>
<reference evidence="1" key="1">
    <citation type="journal article" date="2020" name="Cell">
        <title>Large-Scale Comparative Analyses of Tick Genomes Elucidate Their Genetic Diversity and Vector Capacities.</title>
        <authorList>
            <consortium name="Tick Genome and Microbiome Consortium (TIGMIC)"/>
            <person name="Jia N."/>
            <person name="Wang J."/>
            <person name="Shi W."/>
            <person name="Du L."/>
            <person name="Sun Y."/>
            <person name="Zhan W."/>
            <person name="Jiang J.F."/>
            <person name="Wang Q."/>
            <person name="Zhang B."/>
            <person name="Ji P."/>
            <person name="Bell-Sakyi L."/>
            <person name="Cui X.M."/>
            <person name="Yuan T.T."/>
            <person name="Jiang B.G."/>
            <person name="Yang W.F."/>
            <person name="Lam T.T."/>
            <person name="Chang Q.C."/>
            <person name="Ding S.J."/>
            <person name="Wang X.J."/>
            <person name="Zhu J.G."/>
            <person name="Ruan X.D."/>
            <person name="Zhao L."/>
            <person name="Wei J.T."/>
            <person name="Ye R.Z."/>
            <person name="Que T.C."/>
            <person name="Du C.H."/>
            <person name="Zhou Y.H."/>
            <person name="Cheng J.X."/>
            <person name="Dai P.F."/>
            <person name="Guo W.B."/>
            <person name="Han X.H."/>
            <person name="Huang E.J."/>
            <person name="Li L.F."/>
            <person name="Wei W."/>
            <person name="Gao Y.C."/>
            <person name="Liu J.Z."/>
            <person name="Shao H.Z."/>
            <person name="Wang X."/>
            <person name="Wang C.C."/>
            <person name="Yang T.C."/>
            <person name="Huo Q.B."/>
            <person name="Li W."/>
            <person name="Chen H.Y."/>
            <person name="Chen S.E."/>
            <person name="Zhou L.G."/>
            <person name="Ni X.B."/>
            <person name="Tian J.H."/>
            <person name="Sheng Y."/>
            <person name="Liu T."/>
            <person name="Pan Y.S."/>
            <person name="Xia L.Y."/>
            <person name="Li J."/>
            <person name="Zhao F."/>
            <person name="Cao W.C."/>
        </authorList>
    </citation>
    <scope>NUCLEOTIDE SEQUENCE</scope>
    <source>
        <strain evidence="1">Rmic-2018</strain>
    </source>
</reference>
<name>A0A9J6EVF3_RHIMP</name>
<evidence type="ECO:0000313" key="1">
    <source>
        <dbReference type="EMBL" id="KAH8038104.1"/>
    </source>
</evidence>
<reference evidence="1" key="2">
    <citation type="submission" date="2021-09" db="EMBL/GenBank/DDBJ databases">
        <authorList>
            <person name="Jia N."/>
            <person name="Wang J."/>
            <person name="Shi W."/>
            <person name="Du L."/>
            <person name="Sun Y."/>
            <person name="Zhan W."/>
            <person name="Jiang J."/>
            <person name="Wang Q."/>
            <person name="Zhang B."/>
            <person name="Ji P."/>
            <person name="Sakyi L.B."/>
            <person name="Cui X."/>
            <person name="Yuan T."/>
            <person name="Jiang B."/>
            <person name="Yang W."/>
            <person name="Lam T.T.-Y."/>
            <person name="Chang Q."/>
            <person name="Ding S."/>
            <person name="Wang X."/>
            <person name="Zhu J."/>
            <person name="Ruan X."/>
            <person name="Zhao L."/>
            <person name="Wei J."/>
            <person name="Que T."/>
            <person name="Du C."/>
            <person name="Cheng J."/>
            <person name="Dai P."/>
            <person name="Han X."/>
            <person name="Huang E."/>
            <person name="Gao Y."/>
            <person name="Liu J."/>
            <person name="Shao H."/>
            <person name="Ye R."/>
            <person name="Li L."/>
            <person name="Wei W."/>
            <person name="Wang X."/>
            <person name="Wang C."/>
            <person name="Huo Q."/>
            <person name="Li W."/>
            <person name="Guo W."/>
            <person name="Chen H."/>
            <person name="Chen S."/>
            <person name="Zhou L."/>
            <person name="Zhou L."/>
            <person name="Ni X."/>
            <person name="Tian J."/>
            <person name="Zhou Y."/>
            <person name="Sheng Y."/>
            <person name="Liu T."/>
            <person name="Pan Y."/>
            <person name="Xia L."/>
            <person name="Li J."/>
            <person name="Zhao F."/>
            <person name="Cao W."/>
        </authorList>
    </citation>
    <scope>NUCLEOTIDE SEQUENCE</scope>
    <source>
        <strain evidence="1">Rmic-2018</strain>
        <tissue evidence="1">Larvae</tissue>
    </source>
</reference>
<keyword evidence="2" id="KW-1185">Reference proteome</keyword>
<dbReference type="Proteomes" id="UP000821866">
    <property type="component" value="Chromosome 10"/>
</dbReference>
<organism evidence="1 2">
    <name type="scientific">Rhipicephalus microplus</name>
    <name type="common">Cattle tick</name>
    <name type="synonym">Boophilus microplus</name>
    <dbReference type="NCBI Taxonomy" id="6941"/>
    <lineage>
        <taxon>Eukaryota</taxon>
        <taxon>Metazoa</taxon>
        <taxon>Ecdysozoa</taxon>
        <taxon>Arthropoda</taxon>
        <taxon>Chelicerata</taxon>
        <taxon>Arachnida</taxon>
        <taxon>Acari</taxon>
        <taxon>Parasitiformes</taxon>
        <taxon>Ixodida</taxon>
        <taxon>Ixodoidea</taxon>
        <taxon>Ixodidae</taxon>
        <taxon>Rhipicephalinae</taxon>
        <taxon>Rhipicephalus</taxon>
        <taxon>Boophilus</taxon>
    </lineage>
</organism>
<dbReference type="AlphaFoldDB" id="A0A9J6EVF3"/>
<evidence type="ECO:0000313" key="2">
    <source>
        <dbReference type="Proteomes" id="UP000821866"/>
    </source>
</evidence>
<dbReference type="EMBL" id="JABSTU010000002">
    <property type="protein sequence ID" value="KAH8038104.1"/>
    <property type="molecule type" value="Genomic_DNA"/>
</dbReference>
<proteinExistence type="predicted"/>
<protein>
    <submittedName>
        <fullName evidence="1">Uncharacterized protein</fullName>
    </submittedName>
</protein>
<gene>
    <name evidence="1" type="ORF">HPB51_021661</name>
</gene>